<comment type="caution">
    <text evidence="2">The sequence shown here is derived from an EMBL/GenBank/DDBJ whole genome shotgun (WGS) entry which is preliminary data.</text>
</comment>
<protein>
    <submittedName>
        <fullName evidence="2">Uncharacterized protein</fullName>
    </submittedName>
</protein>
<dbReference type="EMBL" id="WBWX01000014">
    <property type="protein sequence ID" value="KAB2791333.1"/>
    <property type="molecule type" value="Genomic_DNA"/>
</dbReference>
<reference evidence="2 3" key="1">
    <citation type="submission" date="2019-09" db="EMBL/GenBank/DDBJ databases">
        <title>Taxonomic organization of the family Brucellaceae based on a phylogenomic approach.</title>
        <authorList>
            <person name="Leclercq S."/>
            <person name="Cloeckaert A."/>
            <person name="Zygmunt M.S."/>
        </authorList>
    </citation>
    <scope>NUCLEOTIDE SEQUENCE [LARGE SCALE GENOMIC DNA]</scope>
    <source>
        <strain evidence="2 3">CCUG 34461</strain>
    </source>
</reference>
<accession>A0A6I0DKP3</accession>
<proteinExistence type="predicted"/>
<evidence type="ECO:0000313" key="3">
    <source>
        <dbReference type="Proteomes" id="UP000441102"/>
    </source>
</evidence>
<keyword evidence="1" id="KW-0472">Membrane</keyword>
<dbReference type="RefSeq" id="WP_151577028.1">
    <property type="nucleotide sequence ID" value="NZ_WBWX01000014.1"/>
</dbReference>
<evidence type="ECO:0000313" key="2">
    <source>
        <dbReference type="EMBL" id="KAB2791333.1"/>
    </source>
</evidence>
<keyword evidence="1" id="KW-1133">Transmembrane helix</keyword>
<feature type="transmembrane region" description="Helical" evidence="1">
    <location>
        <begin position="60"/>
        <end position="80"/>
    </location>
</feature>
<evidence type="ECO:0000256" key="1">
    <source>
        <dbReference type="SAM" id="Phobius"/>
    </source>
</evidence>
<dbReference type="AlphaFoldDB" id="A0A6I0DKP3"/>
<keyword evidence="1" id="KW-0812">Transmembrane</keyword>
<gene>
    <name evidence="2" type="ORF">F9L06_23210</name>
</gene>
<feature type="transmembrane region" description="Helical" evidence="1">
    <location>
        <begin position="31"/>
        <end position="54"/>
    </location>
</feature>
<sequence>MIEEQAIVDVNGRTNERSPLFRLLRYVARGLVAMPVAVARGVFFCAWCLAYSVLSLLRPVVNVLMLGGLIMPLVAFVAFVKPEAANGIPFWVFLLMAAGFVGVSMGYSKFVDWIEPPH</sequence>
<feature type="transmembrane region" description="Helical" evidence="1">
    <location>
        <begin position="87"/>
        <end position="107"/>
    </location>
</feature>
<organism evidence="2 3">
    <name type="scientific">Brucella anthropi</name>
    <name type="common">Ochrobactrum anthropi</name>
    <dbReference type="NCBI Taxonomy" id="529"/>
    <lineage>
        <taxon>Bacteria</taxon>
        <taxon>Pseudomonadati</taxon>
        <taxon>Pseudomonadota</taxon>
        <taxon>Alphaproteobacteria</taxon>
        <taxon>Hyphomicrobiales</taxon>
        <taxon>Brucellaceae</taxon>
        <taxon>Brucella/Ochrobactrum group</taxon>
        <taxon>Brucella</taxon>
    </lineage>
</organism>
<name>A0A6I0DKP3_BRUAN</name>
<dbReference type="Proteomes" id="UP000441102">
    <property type="component" value="Unassembled WGS sequence"/>
</dbReference>